<dbReference type="NCBIfam" id="NF033516">
    <property type="entry name" value="transpos_IS3"/>
    <property type="match status" value="1"/>
</dbReference>
<comment type="caution">
    <text evidence="2">The sequence shown here is derived from an EMBL/GenBank/DDBJ whole genome shotgun (WGS) entry which is preliminary data.</text>
</comment>
<dbReference type="Proteomes" id="UP000230778">
    <property type="component" value="Unassembled WGS sequence"/>
</dbReference>
<dbReference type="Pfam" id="PF00665">
    <property type="entry name" value="rve"/>
    <property type="match status" value="1"/>
</dbReference>
<dbReference type="InterPro" id="IPR012337">
    <property type="entry name" value="RNaseH-like_sf"/>
</dbReference>
<dbReference type="SUPFAM" id="SSF53098">
    <property type="entry name" value="Ribonuclease H-like"/>
    <property type="match status" value="1"/>
</dbReference>
<dbReference type="GO" id="GO:0003676">
    <property type="term" value="F:nucleic acid binding"/>
    <property type="evidence" value="ECO:0007669"/>
    <property type="project" value="InterPro"/>
</dbReference>
<dbReference type="GO" id="GO:0015074">
    <property type="term" value="P:DNA integration"/>
    <property type="evidence" value="ECO:0007669"/>
    <property type="project" value="InterPro"/>
</dbReference>
<evidence type="ECO:0000313" key="2">
    <source>
        <dbReference type="EMBL" id="PIQ06858.1"/>
    </source>
</evidence>
<dbReference type="Pfam" id="PF13276">
    <property type="entry name" value="HTH_21"/>
    <property type="match status" value="1"/>
</dbReference>
<dbReference type="PROSITE" id="PS50994">
    <property type="entry name" value="INTEGRASE"/>
    <property type="match status" value="1"/>
</dbReference>
<dbReference type="InterPro" id="IPR036397">
    <property type="entry name" value="RNaseH_sf"/>
</dbReference>
<feature type="domain" description="Integrase catalytic" evidence="1">
    <location>
        <begin position="114"/>
        <end position="277"/>
    </location>
</feature>
<dbReference type="PANTHER" id="PTHR46889:SF4">
    <property type="entry name" value="TRANSPOSASE INSO FOR INSERTION SEQUENCE ELEMENT IS911B-RELATED"/>
    <property type="match status" value="1"/>
</dbReference>
<evidence type="ECO:0000313" key="3">
    <source>
        <dbReference type="Proteomes" id="UP000230778"/>
    </source>
</evidence>
<accession>A0A2H0FJH9</accession>
<dbReference type="InterPro" id="IPR050900">
    <property type="entry name" value="Transposase_IS3/IS150/IS904"/>
</dbReference>
<sequence length="302" mass="35496">MTEKLALVDRDQPNITISRQTELLGLSRSRLYYQSETNEQDLLIMNLIDQIYTGHPTYGKRRIATILRRDYNISIGKNHVRTLMIKMGLMAIYPRKKKNLSQPDKEHKIYPYLLRGLPIIRSNQVWSTDITYIRLEHGFCYLIAIIDWHSRYVVSWELSNTLNIDFCLRALERAYESATPEIMNSDQGSHFTSPKFTAISKSRKVKISMDGRGRCLDNIFVERLWRTVKQEDIYIRQYNSIAEVKIGLTKFFNDYNNYRPHQSLNDKTPAEVYFGENKKTAFFQQFTNLNINLNIIPAKSTF</sequence>
<name>A0A2H0FJH9_9BACT</name>
<protein>
    <submittedName>
        <fullName evidence="2">IS3 family transposase</fullName>
    </submittedName>
</protein>
<dbReference type="AlphaFoldDB" id="A0A2H0FJH9"/>
<reference evidence="2 3" key="1">
    <citation type="submission" date="2017-09" db="EMBL/GenBank/DDBJ databases">
        <title>Depth-based differentiation of microbial function through sediment-hosted aquifers and enrichment of novel symbionts in the deep terrestrial subsurface.</title>
        <authorList>
            <person name="Probst A.J."/>
            <person name="Ladd B."/>
            <person name="Jarett J.K."/>
            <person name="Geller-Mcgrath D.E."/>
            <person name="Sieber C.M."/>
            <person name="Emerson J.B."/>
            <person name="Anantharaman K."/>
            <person name="Thomas B.C."/>
            <person name="Malmstrom R."/>
            <person name="Stieglmeier M."/>
            <person name="Klingl A."/>
            <person name="Woyke T."/>
            <person name="Ryan C.M."/>
            <person name="Banfield J.F."/>
        </authorList>
    </citation>
    <scope>NUCLEOTIDE SEQUENCE [LARGE SCALE GENOMIC DNA]</scope>
    <source>
        <strain evidence="2">CG18_big_fil_WC_8_21_14_2_50_37_10</strain>
    </source>
</reference>
<gene>
    <name evidence="2" type="ORF">COW72_01500</name>
</gene>
<dbReference type="InterPro" id="IPR001584">
    <property type="entry name" value="Integrase_cat-core"/>
</dbReference>
<dbReference type="InterPro" id="IPR025948">
    <property type="entry name" value="HTH-like_dom"/>
</dbReference>
<proteinExistence type="predicted"/>
<dbReference type="Gene3D" id="3.30.420.10">
    <property type="entry name" value="Ribonuclease H-like superfamily/Ribonuclease H"/>
    <property type="match status" value="1"/>
</dbReference>
<organism evidence="2 3">
    <name type="scientific">Candidatus Nealsonbacteria bacterium CG18_big_fil_WC_8_21_14_2_50_37_10</name>
    <dbReference type="NCBI Taxonomy" id="1974717"/>
    <lineage>
        <taxon>Bacteria</taxon>
        <taxon>Candidatus Nealsoniibacteriota</taxon>
    </lineage>
</organism>
<dbReference type="EMBL" id="PCUC01000081">
    <property type="protein sequence ID" value="PIQ06858.1"/>
    <property type="molecule type" value="Genomic_DNA"/>
</dbReference>
<evidence type="ECO:0000259" key="1">
    <source>
        <dbReference type="PROSITE" id="PS50994"/>
    </source>
</evidence>
<dbReference type="InterPro" id="IPR048020">
    <property type="entry name" value="Transpos_IS3"/>
</dbReference>
<dbReference type="PANTHER" id="PTHR46889">
    <property type="entry name" value="TRANSPOSASE INSF FOR INSERTION SEQUENCE IS3B-RELATED"/>
    <property type="match status" value="1"/>
</dbReference>